<feature type="transmembrane region" description="Helical" evidence="5">
    <location>
        <begin position="145"/>
        <end position="162"/>
    </location>
</feature>
<comment type="caution">
    <text evidence="7">The sequence shown here is derived from an EMBL/GenBank/DDBJ whole genome shotgun (WGS) entry which is preliminary data.</text>
</comment>
<dbReference type="InterPro" id="IPR044880">
    <property type="entry name" value="NCX_ion-bd_dom_sf"/>
</dbReference>
<comment type="subcellular location">
    <subcellularLocation>
        <location evidence="1">Membrane</location>
        <topology evidence="1">Multi-pass membrane protein</topology>
    </subcellularLocation>
</comment>
<evidence type="ECO:0000256" key="5">
    <source>
        <dbReference type="SAM" id="Phobius"/>
    </source>
</evidence>
<dbReference type="GO" id="GO:0005886">
    <property type="term" value="C:plasma membrane"/>
    <property type="evidence" value="ECO:0007669"/>
    <property type="project" value="TreeGrafter"/>
</dbReference>
<evidence type="ECO:0000256" key="4">
    <source>
        <dbReference type="ARBA" id="ARBA00023136"/>
    </source>
</evidence>
<dbReference type="InterPro" id="IPR004837">
    <property type="entry name" value="NaCa_Exmemb"/>
</dbReference>
<evidence type="ECO:0000313" key="7">
    <source>
        <dbReference type="EMBL" id="PNU01331.1"/>
    </source>
</evidence>
<evidence type="ECO:0000313" key="8">
    <source>
        <dbReference type="Proteomes" id="UP000236151"/>
    </source>
</evidence>
<dbReference type="GO" id="GO:0006874">
    <property type="term" value="P:intracellular calcium ion homeostasis"/>
    <property type="evidence" value="ECO:0007669"/>
    <property type="project" value="TreeGrafter"/>
</dbReference>
<dbReference type="AlphaFoldDB" id="A0A2K2FRB4"/>
<protein>
    <recommendedName>
        <fullName evidence="6">Sodium/calcium exchanger membrane region domain-containing protein</fullName>
    </recommendedName>
</protein>
<feature type="transmembrane region" description="Helical" evidence="5">
    <location>
        <begin position="215"/>
        <end position="234"/>
    </location>
</feature>
<dbReference type="Gene3D" id="1.20.1420.30">
    <property type="entry name" value="NCX, central ion-binding region"/>
    <property type="match status" value="1"/>
</dbReference>
<evidence type="ECO:0000259" key="6">
    <source>
        <dbReference type="Pfam" id="PF01699"/>
    </source>
</evidence>
<feature type="domain" description="Sodium/calcium exchanger membrane region" evidence="6">
    <location>
        <begin position="5"/>
        <end position="161"/>
    </location>
</feature>
<feature type="transmembrane region" description="Helical" evidence="5">
    <location>
        <begin position="255"/>
        <end position="280"/>
    </location>
</feature>
<gene>
    <name evidence="7" type="ORF">CDQ84_01300</name>
</gene>
<name>A0A2K2FRB4_9CLOT</name>
<dbReference type="Proteomes" id="UP000236151">
    <property type="component" value="Unassembled WGS sequence"/>
</dbReference>
<evidence type="ECO:0000256" key="1">
    <source>
        <dbReference type="ARBA" id="ARBA00004141"/>
    </source>
</evidence>
<dbReference type="EMBL" id="NIOJ01000002">
    <property type="protein sequence ID" value="PNU01331.1"/>
    <property type="molecule type" value="Genomic_DNA"/>
</dbReference>
<dbReference type="GO" id="GO:0005262">
    <property type="term" value="F:calcium channel activity"/>
    <property type="evidence" value="ECO:0007669"/>
    <property type="project" value="TreeGrafter"/>
</dbReference>
<keyword evidence="2 5" id="KW-0812">Transmembrane</keyword>
<evidence type="ECO:0000256" key="2">
    <source>
        <dbReference type="ARBA" id="ARBA00022692"/>
    </source>
</evidence>
<dbReference type="PANTHER" id="PTHR10846">
    <property type="entry name" value="SODIUM/POTASSIUM/CALCIUM EXCHANGER"/>
    <property type="match status" value="1"/>
</dbReference>
<organism evidence="7 8">
    <name type="scientific">Clostridium thermosuccinogenes</name>
    <dbReference type="NCBI Taxonomy" id="84032"/>
    <lineage>
        <taxon>Bacteria</taxon>
        <taxon>Bacillati</taxon>
        <taxon>Bacillota</taxon>
        <taxon>Clostridia</taxon>
        <taxon>Eubacteriales</taxon>
        <taxon>Clostridiaceae</taxon>
        <taxon>Clostridium</taxon>
    </lineage>
</organism>
<evidence type="ECO:0000256" key="3">
    <source>
        <dbReference type="ARBA" id="ARBA00022989"/>
    </source>
</evidence>
<dbReference type="GO" id="GO:0008273">
    <property type="term" value="F:calcium, potassium:sodium antiporter activity"/>
    <property type="evidence" value="ECO:0007669"/>
    <property type="project" value="TreeGrafter"/>
</dbReference>
<keyword evidence="3 5" id="KW-1133">Transmembrane helix</keyword>
<feature type="transmembrane region" description="Helical" evidence="5">
    <location>
        <begin position="121"/>
        <end position="139"/>
    </location>
</feature>
<feature type="transmembrane region" description="Helical" evidence="5">
    <location>
        <begin position="75"/>
        <end position="100"/>
    </location>
</feature>
<feature type="transmembrane region" description="Helical" evidence="5">
    <location>
        <begin position="38"/>
        <end position="63"/>
    </location>
</feature>
<sequence length="336" mass="36872">MGLDIVGLILSLAIILIFCEVFTNGIEWLGKKLRVGDGVVGSIFSAVGTCLPETTIPVVALLFSKDMSPSTDIGVGAIIGAPFMLCTLAFFITGMSVLIFAKKRRYGVSMNVNGKIFKRDMGFFIVNYSLGVLASFISIAYVRKLVGILLIACYFYYIILTVKNDKHEHGKLEKLYFQKYLNLKPSLLVISLQVLAALTGIVFGADLFIDNIRTLSDYLGISPLVLSLVITPVATELPEKFNSVIWIRKGKDTLAIGNITGAMVFQSCIPVSIGIFVTPWQLDMKLIINALLAILSGTMNFLWMAVKRKTSPAPLIFSGFFYAVFVCFLLFIRLGG</sequence>
<reference evidence="7 8" key="1">
    <citation type="submission" date="2017-06" db="EMBL/GenBank/DDBJ databases">
        <title>Investigating the central metabolism of Clostridium thermosuccinogenes.</title>
        <authorList>
            <person name="Koendjbiharie J.G."/>
            <person name="van Kranenburg R."/>
        </authorList>
    </citation>
    <scope>NUCLEOTIDE SEQUENCE [LARGE SCALE GENOMIC DNA]</scope>
    <source>
        <strain evidence="7 8">DSM 5806</strain>
    </source>
</reference>
<dbReference type="KEGG" id="cthd:CDO33_04435"/>
<dbReference type="Pfam" id="PF01699">
    <property type="entry name" value="Na_Ca_ex"/>
    <property type="match status" value="2"/>
</dbReference>
<keyword evidence="8" id="KW-1185">Reference proteome</keyword>
<dbReference type="PANTHER" id="PTHR10846:SF8">
    <property type="entry name" value="INNER MEMBRANE PROTEIN YRBG"/>
    <property type="match status" value="1"/>
</dbReference>
<feature type="transmembrane region" description="Helical" evidence="5">
    <location>
        <begin position="313"/>
        <end position="332"/>
    </location>
</feature>
<accession>A0A2K2FRB4</accession>
<feature type="domain" description="Sodium/calcium exchanger membrane region" evidence="6">
    <location>
        <begin position="193"/>
        <end position="330"/>
    </location>
</feature>
<dbReference type="OrthoDB" id="9786081at2"/>
<dbReference type="RefSeq" id="WP_103079911.1">
    <property type="nucleotide sequence ID" value="NZ_CP021850.1"/>
</dbReference>
<feature type="transmembrane region" description="Helical" evidence="5">
    <location>
        <begin position="6"/>
        <end position="26"/>
    </location>
</feature>
<feature type="transmembrane region" description="Helical" evidence="5">
    <location>
        <begin position="286"/>
        <end position="306"/>
    </location>
</feature>
<keyword evidence="4 5" id="KW-0472">Membrane</keyword>
<proteinExistence type="predicted"/>
<dbReference type="InterPro" id="IPR004481">
    <property type="entry name" value="K/Na/Ca-exchanger"/>
</dbReference>
<feature type="transmembrane region" description="Helical" evidence="5">
    <location>
        <begin position="183"/>
        <end position="209"/>
    </location>
</feature>